<evidence type="ECO:0000313" key="3">
    <source>
        <dbReference type="EMBL" id="OQO92908.1"/>
    </source>
</evidence>
<evidence type="ECO:0000256" key="2">
    <source>
        <dbReference type="SAM" id="Phobius"/>
    </source>
</evidence>
<name>A0A1V9A783_SACPI</name>
<dbReference type="Proteomes" id="UP000192591">
    <property type="component" value="Unassembled WGS sequence"/>
</dbReference>
<dbReference type="STRING" id="1962155.B1813_12350"/>
<reference evidence="3 4" key="1">
    <citation type="submission" date="2017-02" db="EMBL/GenBank/DDBJ databases">
        <title>Draft genome of Saccharomonospora sp. 154.</title>
        <authorList>
            <person name="Alonso-Carmona G.S."/>
            <person name="De La Haba R."/>
            <person name="Vera-Gargallo B."/>
            <person name="Sandoval-Trujillo A.H."/>
            <person name="Ramirez-Duran N."/>
            <person name="Ventosa A."/>
        </authorList>
    </citation>
    <scope>NUCLEOTIDE SEQUENCE [LARGE SCALE GENOMIC DNA]</scope>
    <source>
        <strain evidence="3 4">LRS4.154</strain>
    </source>
</reference>
<proteinExistence type="predicted"/>
<feature type="transmembrane region" description="Helical" evidence="2">
    <location>
        <begin position="49"/>
        <end position="73"/>
    </location>
</feature>
<sequence>MGAHHAEGQPRDVTPEPEPPTEVHEPVAARETERRSVDWRRTRGRISDVLAGVVRWVGLVLALVLVLDVLFVVGEANADNGIVVFVSDAASAASIGFEDLFLPDDPKLEVLLNHGIAAIFWLVASSIAVRVVRLALGGGGVR</sequence>
<feature type="compositionally biased region" description="Basic and acidic residues" evidence="1">
    <location>
        <begin position="21"/>
        <end position="31"/>
    </location>
</feature>
<dbReference type="AlphaFoldDB" id="A0A1V9A783"/>
<dbReference type="RefSeq" id="WP_252365237.1">
    <property type="nucleotide sequence ID" value="NZ_MWIH01000005.1"/>
</dbReference>
<keyword evidence="2" id="KW-0472">Membrane</keyword>
<protein>
    <submittedName>
        <fullName evidence="3">Uncharacterized protein</fullName>
    </submittedName>
</protein>
<evidence type="ECO:0000256" key="1">
    <source>
        <dbReference type="SAM" id="MobiDB-lite"/>
    </source>
</evidence>
<keyword evidence="2" id="KW-1133">Transmembrane helix</keyword>
<dbReference type="EMBL" id="MWIH01000005">
    <property type="protein sequence ID" value="OQO92908.1"/>
    <property type="molecule type" value="Genomic_DNA"/>
</dbReference>
<evidence type="ECO:0000313" key="4">
    <source>
        <dbReference type="Proteomes" id="UP000192591"/>
    </source>
</evidence>
<gene>
    <name evidence="3" type="ORF">B1813_12350</name>
</gene>
<feature type="compositionally biased region" description="Basic and acidic residues" evidence="1">
    <location>
        <begin position="1"/>
        <end position="14"/>
    </location>
</feature>
<keyword evidence="4" id="KW-1185">Reference proteome</keyword>
<organism evidence="3 4">
    <name type="scientific">Saccharomonospora piscinae</name>
    <dbReference type="NCBI Taxonomy" id="687388"/>
    <lineage>
        <taxon>Bacteria</taxon>
        <taxon>Bacillati</taxon>
        <taxon>Actinomycetota</taxon>
        <taxon>Actinomycetes</taxon>
        <taxon>Pseudonocardiales</taxon>
        <taxon>Pseudonocardiaceae</taxon>
        <taxon>Saccharomonospora</taxon>
    </lineage>
</organism>
<feature type="region of interest" description="Disordered" evidence="1">
    <location>
        <begin position="1"/>
        <end position="31"/>
    </location>
</feature>
<accession>A0A1V9A783</accession>
<feature type="transmembrane region" description="Helical" evidence="2">
    <location>
        <begin position="111"/>
        <end position="132"/>
    </location>
</feature>
<comment type="caution">
    <text evidence="3">The sequence shown here is derived from an EMBL/GenBank/DDBJ whole genome shotgun (WGS) entry which is preliminary data.</text>
</comment>
<keyword evidence="2" id="KW-0812">Transmembrane</keyword>